<organism evidence="2 3">
    <name type="scientific">Candidatus Andeanibacterium colombiense</name>
    <dbReference type="NCBI Taxonomy" id="3121345"/>
    <lineage>
        <taxon>Bacteria</taxon>
        <taxon>Pseudomonadati</taxon>
        <taxon>Pseudomonadota</taxon>
        <taxon>Alphaproteobacteria</taxon>
        <taxon>Sphingomonadales</taxon>
        <taxon>Sphingomonadaceae</taxon>
        <taxon>Candidatus Andeanibacterium</taxon>
    </lineage>
</organism>
<dbReference type="Pfam" id="PF08808">
    <property type="entry name" value="RES"/>
    <property type="match status" value="1"/>
</dbReference>
<protein>
    <submittedName>
        <fullName evidence="2">RES family NAD+ phosphorylase</fullName>
    </submittedName>
</protein>
<dbReference type="InterPro" id="IPR014914">
    <property type="entry name" value="RES_dom"/>
</dbReference>
<accession>A0AAJ5XAW8</accession>
<dbReference type="Proteomes" id="UP001218362">
    <property type="component" value="Chromosome"/>
</dbReference>
<gene>
    <name evidence="2" type="ORF">P0Y56_03710</name>
</gene>
<name>A0AAJ5XAW8_9SPHN</name>
<dbReference type="SMART" id="SM00953">
    <property type="entry name" value="RES"/>
    <property type="match status" value="1"/>
</dbReference>
<dbReference type="KEGG" id="acob:P0Y56_03710"/>
<reference evidence="2" key="1">
    <citation type="submission" date="2023-03" db="EMBL/GenBank/DDBJ databases">
        <title>Andean soil-derived lignocellulolytic bacterial consortium as a source of novel taxa and putative plastic-active enzymes.</title>
        <authorList>
            <person name="Diaz-Garcia L."/>
            <person name="Chuvochina M."/>
            <person name="Feuerriegel G."/>
            <person name="Bunk B."/>
            <person name="Sproer C."/>
            <person name="Streit W.R."/>
            <person name="Rodriguez L.M."/>
            <person name="Overmann J."/>
            <person name="Jimenez D.J."/>
        </authorList>
    </citation>
    <scope>NUCLEOTIDE SEQUENCE</scope>
    <source>
        <strain evidence="2">MAG 26</strain>
    </source>
</reference>
<proteinExistence type="predicted"/>
<dbReference type="AlphaFoldDB" id="A0AAJ5XAW8"/>
<dbReference type="EMBL" id="CP119316">
    <property type="protein sequence ID" value="WEK47404.1"/>
    <property type="molecule type" value="Genomic_DNA"/>
</dbReference>
<evidence type="ECO:0000313" key="2">
    <source>
        <dbReference type="EMBL" id="WEK47404.1"/>
    </source>
</evidence>
<feature type="domain" description="RES" evidence="1">
    <location>
        <begin position="38"/>
        <end position="176"/>
    </location>
</feature>
<evidence type="ECO:0000259" key="1">
    <source>
        <dbReference type="SMART" id="SM00953"/>
    </source>
</evidence>
<sequence>MSHDHRLPRPQALLDAIEAETPIGLSTRLWRVVAEGRDPLRPGRAGGRWDDGSFDVLYTSTERDGALAEAWFHVSRGQPIPPSKPAKRIHQIEVELNRVLDLSSEGRLAALGVDMRLYGQLSYVQRGGEYPTTQQIGEVAFFYEYEAIIVPNARWPASNVVIMTEHASLAQISADSGEAVDFAAWRSISRPLK</sequence>
<evidence type="ECO:0000313" key="3">
    <source>
        <dbReference type="Proteomes" id="UP001218362"/>
    </source>
</evidence>